<feature type="domain" description="CAAX prenyl protease 2/Lysostaphin resistance protein A-like" evidence="2">
    <location>
        <begin position="76"/>
        <end position="175"/>
    </location>
</feature>
<evidence type="ECO:0000256" key="1">
    <source>
        <dbReference type="SAM" id="Phobius"/>
    </source>
</evidence>
<dbReference type="HOGENOM" id="CLU_1381386_0_0_2"/>
<evidence type="ECO:0000313" key="3">
    <source>
        <dbReference type="EMBL" id="ADM28132.1"/>
    </source>
</evidence>
<accession>E0SQ01</accession>
<dbReference type="KEGG" id="iag:Igag_1329"/>
<keyword evidence="1" id="KW-0472">Membrane</keyword>
<protein>
    <submittedName>
        <fullName evidence="3">Abortive infection protein</fullName>
    </submittedName>
</protein>
<feature type="transmembrane region" description="Helical" evidence="1">
    <location>
        <begin position="138"/>
        <end position="156"/>
    </location>
</feature>
<keyword evidence="1" id="KW-0812">Transmembrane</keyword>
<dbReference type="Pfam" id="PF02517">
    <property type="entry name" value="Rce1-like"/>
    <property type="match status" value="1"/>
</dbReference>
<dbReference type="Proteomes" id="UP000001304">
    <property type="component" value="Chromosome"/>
</dbReference>
<dbReference type="InterPro" id="IPR003675">
    <property type="entry name" value="Rce1/LyrA-like_dom"/>
</dbReference>
<evidence type="ECO:0000259" key="2">
    <source>
        <dbReference type="Pfam" id="PF02517"/>
    </source>
</evidence>
<dbReference type="AlphaFoldDB" id="E0SQ01"/>
<organism evidence="3 4">
    <name type="scientific">Ignisphaera aggregans (strain DSM 17230 / JCM 13409 / AQ1.S1)</name>
    <dbReference type="NCBI Taxonomy" id="583356"/>
    <lineage>
        <taxon>Archaea</taxon>
        <taxon>Thermoproteota</taxon>
        <taxon>Thermoprotei</taxon>
        <taxon>Desulfurococcales</taxon>
        <taxon>Desulfurococcaceae</taxon>
        <taxon>Ignisphaera</taxon>
    </lineage>
</organism>
<keyword evidence="1" id="KW-1133">Transmembrane helix</keyword>
<feature type="transmembrane region" description="Helical" evidence="1">
    <location>
        <begin position="37"/>
        <end position="59"/>
    </location>
</feature>
<name>E0SQ01_IGNAA</name>
<dbReference type="BioCyc" id="IAGG583356:GHAH-1312-MONOMER"/>
<reference evidence="3 4" key="1">
    <citation type="journal article" date="2010" name="Stand. Genomic Sci.">
        <title>Complete genome sequence of Ignisphaera aggregans type strain (AQ1.S1).</title>
        <authorList>
            <person name="Goker M."/>
            <person name="Held B."/>
            <person name="Lapidus A."/>
            <person name="Nolan M."/>
            <person name="Spring S."/>
            <person name="Yasawong M."/>
            <person name="Lucas S."/>
            <person name="Glavina Del Rio T."/>
            <person name="Tice H."/>
            <person name="Cheng J.F."/>
            <person name="Goodwin L."/>
            <person name="Tapia R."/>
            <person name="Pitluck S."/>
            <person name="Liolios K."/>
            <person name="Ivanova N."/>
            <person name="Mavromatis K."/>
            <person name="Mikhailova N."/>
            <person name="Pati A."/>
            <person name="Chen A."/>
            <person name="Palaniappan K."/>
            <person name="Brambilla E."/>
            <person name="Land M."/>
            <person name="Hauser L."/>
            <person name="Chang Y.J."/>
            <person name="Jeffries C.D."/>
            <person name="Brettin T."/>
            <person name="Detter J.C."/>
            <person name="Han C."/>
            <person name="Rohde M."/>
            <person name="Sikorski J."/>
            <person name="Woyke T."/>
            <person name="Bristow J."/>
            <person name="Eisen J.A."/>
            <person name="Markowitz V."/>
            <person name="Hugenholtz P."/>
            <person name="Kyrpides N.C."/>
            <person name="Klenk H.P."/>
        </authorList>
    </citation>
    <scope>NUCLEOTIDE SEQUENCE [LARGE SCALE GENOMIC DNA]</scope>
    <source>
        <strain evidence="4">DSM 17230 / JCM 13409 / AQ1.S1</strain>
    </source>
</reference>
<dbReference type="EMBL" id="CP002098">
    <property type="protein sequence ID" value="ADM28132.1"/>
    <property type="molecule type" value="Genomic_DNA"/>
</dbReference>
<evidence type="ECO:0000313" key="4">
    <source>
        <dbReference type="Proteomes" id="UP000001304"/>
    </source>
</evidence>
<proteinExistence type="predicted"/>
<sequence>MILVVLAFLGTTASNLSLVETGIISPNPRYSLYWGLYLSMSVCVPALVFIGTLNTLGLVSLETSRLSIYTLTRPEVLVINFVFNGLCEELFFRGYVQGSLNRSIGHEASPIVSGIIFGAIHLNNYVNPFTGKYSLDTGAVVWVLLCCFIGIYLGLLRRKCGDIYCPTLFHGSLDYTMDVMSILKCPSNILNMAMGVG</sequence>
<gene>
    <name evidence="3" type="ordered locus">Igag_1329</name>
</gene>
<feature type="transmembrane region" description="Helical" evidence="1">
    <location>
        <begin position="108"/>
        <end position="126"/>
    </location>
</feature>
<dbReference type="GO" id="GO:0080120">
    <property type="term" value="P:CAAX-box protein maturation"/>
    <property type="evidence" value="ECO:0007669"/>
    <property type="project" value="UniProtKB-ARBA"/>
</dbReference>
<keyword evidence="4" id="KW-1185">Reference proteome</keyword>
<dbReference type="GO" id="GO:0004175">
    <property type="term" value="F:endopeptidase activity"/>
    <property type="evidence" value="ECO:0007669"/>
    <property type="project" value="UniProtKB-ARBA"/>
</dbReference>
<dbReference type="STRING" id="583356.Igag_1329"/>